<organism evidence="1 2">
    <name type="scientific">Thiomicrorhabdus heinhorstiae</name>
    <dbReference type="NCBI Taxonomy" id="2748010"/>
    <lineage>
        <taxon>Bacteria</taxon>
        <taxon>Pseudomonadati</taxon>
        <taxon>Pseudomonadota</taxon>
        <taxon>Gammaproteobacteria</taxon>
        <taxon>Thiotrichales</taxon>
        <taxon>Piscirickettsiaceae</taxon>
        <taxon>Thiomicrorhabdus</taxon>
    </lineage>
</organism>
<comment type="caution">
    <text evidence="1">The sequence shown here is derived from an EMBL/GenBank/DDBJ whole genome shotgun (WGS) entry which is preliminary data.</text>
</comment>
<gene>
    <name evidence="1" type="ORF">H8792_001510</name>
</gene>
<evidence type="ECO:0000313" key="1">
    <source>
        <dbReference type="EMBL" id="MBF6057008.1"/>
    </source>
</evidence>
<dbReference type="Proteomes" id="UP001193680">
    <property type="component" value="Unassembled WGS sequence"/>
</dbReference>
<reference evidence="1 2" key="1">
    <citation type="submission" date="2020-06" db="EMBL/GenBank/DDBJ databases">
        <authorList>
            <person name="Scott K."/>
        </authorList>
    </citation>
    <scope>NUCLEOTIDE SEQUENCE [LARGE SCALE GENOMIC DNA]</scope>
    <source>
        <strain evidence="1 2">HH1</strain>
    </source>
</reference>
<reference evidence="1 2" key="2">
    <citation type="submission" date="2020-11" db="EMBL/GenBank/DDBJ databases">
        <title>Sulfur oxidizing isolate from Hospital Hole Sinkhole.</title>
        <authorList>
            <person name="Scott K.M."/>
        </authorList>
    </citation>
    <scope>NUCLEOTIDE SEQUENCE [LARGE SCALE GENOMIC DNA]</scope>
    <source>
        <strain evidence="1 2">HH1</strain>
    </source>
</reference>
<accession>A0ABS0BVC1</accession>
<dbReference type="EMBL" id="JACBGI020000001">
    <property type="protein sequence ID" value="MBF6057008.1"/>
    <property type="molecule type" value="Genomic_DNA"/>
</dbReference>
<proteinExistence type="predicted"/>
<sequence length="425" mass="47712">MTVTCDTCEQDIDCRIGYSNRRLQPLAFSCPHCDSQIGITLDTSNAPSSKFSFDGCKPADAQPSGAFDGRNPFIDLHLDFPVRSGGYQIGHTPFMMAMEDITVASGGNSKKAHSMLQFLNVHLNALNEMTEKAGEIKRLINLYNGKNKQLFQQRAASFLGKQEEKSLLPQDINATLYSVVSIAFFPFTVFAHSKEISEKMPQLMGSIDREKLGEFIDHLDASGFLSTLQRDCLSIYPRIYDAELPLRPALFLDLTGNTEAEKTATRVSVQDFSRIKDLYKDIVEILSRQLVLVAGFNNLLIRGDANSFKLIDGGALSDLKKFSGKPLSEKFKYLDDSWYNIDPDAFNLGLRNAIAHNNIHYNGSSQIITYSPSGGRLEASSNETMTFLVFVRLLLIAFREMHSLHHVIKSVFFYKYLIHEKSKEK</sequence>
<protein>
    <submittedName>
        <fullName evidence="1">Uncharacterized protein</fullName>
    </submittedName>
</protein>
<name>A0ABS0BVC1_9GAMM</name>
<evidence type="ECO:0000313" key="2">
    <source>
        <dbReference type="Proteomes" id="UP001193680"/>
    </source>
</evidence>
<keyword evidence="2" id="KW-1185">Reference proteome</keyword>